<name>A0A369UNL3_9GAMM</name>
<protein>
    <recommendedName>
        <fullName evidence="4">DUF4148 domain-containing protein</fullName>
    </recommendedName>
</protein>
<organism evidence="2 3">
    <name type="scientific">Dyella tabacisoli</name>
    <dbReference type="NCBI Taxonomy" id="2282381"/>
    <lineage>
        <taxon>Bacteria</taxon>
        <taxon>Pseudomonadati</taxon>
        <taxon>Pseudomonadota</taxon>
        <taxon>Gammaproteobacteria</taxon>
        <taxon>Lysobacterales</taxon>
        <taxon>Rhodanobacteraceae</taxon>
        <taxon>Dyella</taxon>
    </lineage>
</organism>
<dbReference type="AlphaFoldDB" id="A0A369UNL3"/>
<evidence type="ECO:0000313" key="3">
    <source>
        <dbReference type="Proteomes" id="UP000253782"/>
    </source>
</evidence>
<evidence type="ECO:0000313" key="2">
    <source>
        <dbReference type="EMBL" id="RDD81210.1"/>
    </source>
</evidence>
<dbReference type="OrthoDB" id="5957970at2"/>
<dbReference type="EMBL" id="QQAH01000011">
    <property type="protein sequence ID" value="RDD81210.1"/>
    <property type="molecule type" value="Genomic_DNA"/>
</dbReference>
<proteinExistence type="predicted"/>
<feature type="signal peptide" evidence="1">
    <location>
        <begin position="1"/>
        <end position="23"/>
    </location>
</feature>
<accession>A0A369UNL3</accession>
<feature type="chain" id="PRO_5016760527" description="DUF4148 domain-containing protein" evidence="1">
    <location>
        <begin position="24"/>
        <end position="107"/>
    </location>
</feature>
<keyword evidence="3" id="KW-1185">Reference proteome</keyword>
<sequence>MKAQNLFTLAAATLLTAATLASLNDNVANIPAQQINGAKVINLSPLEVRPSAEDLRAAALLTEAGMVSATATAALTHGAETGARLLSAQLVMPYYSFGTKLGRISKE</sequence>
<reference evidence="2 3" key="1">
    <citation type="submission" date="2018-07" db="EMBL/GenBank/DDBJ databases">
        <title>Dyella tabacisoli L4-6T, whole genome shotgun sequence.</title>
        <authorList>
            <person name="Zhou X.-K."/>
            <person name="Li W.-J."/>
            <person name="Duan Y.-Q."/>
        </authorList>
    </citation>
    <scope>NUCLEOTIDE SEQUENCE [LARGE SCALE GENOMIC DNA]</scope>
    <source>
        <strain evidence="2 3">L4-6</strain>
    </source>
</reference>
<gene>
    <name evidence="2" type="ORF">DVJ77_12870</name>
</gene>
<dbReference type="Proteomes" id="UP000253782">
    <property type="component" value="Unassembled WGS sequence"/>
</dbReference>
<dbReference type="RefSeq" id="WP_114845922.1">
    <property type="nucleotide sequence ID" value="NZ_JBHSPE010000020.1"/>
</dbReference>
<comment type="caution">
    <text evidence="2">The sequence shown here is derived from an EMBL/GenBank/DDBJ whole genome shotgun (WGS) entry which is preliminary data.</text>
</comment>
<evidence type="ECO:0000256" key="1">
    <source>
        <dbReference type="SAM" id="SignalP"/>
    </source>
</evidence>
<evidence type="ECO:0008006" key="4">
    <source>
        <dbReference type="Google" id="ProtNLM"/>
    </source>
</evidence>
<keyword evidence="1" id="KW-0732">Signal</keyword>